<evidence type="ECO:0000313" key="3">
    <source>
        <dbReference type="Proteomes" id="UP000826195"/>
    </source>
</evidence>
<proteinExistence type="predicted"/>
<evidence type="ECO:0000313" key="2">
    <source>
        <dbReference type="EMBL" id="KAH0557396.1"/>
    </source>
</evidence>
<comment type="caution">
    <text evidence="2">The sequence shown here is derived from an EMBL/GenBank/DDBJ whole genome shotgun (WGS) entry which is preliminary data.</text>
</comment>
<dbReference type="EMBL" id="JAHXZJ010000747">
    <property type="protein sequence ID" value="KAH0557396.1"/>
    <property type="molecule type" value="Genomic_DNA"/>
</dbReference>
<dbReference type="Proteomes" id="UP000826195">
    <property type="component" value="Unassembled WGS sequence"/>
</dbReference>
<protein>
    <submittedName>
        <fullName evidence="2">Uncharacterized protein</fullName>
    </submittedName>
</protein>
<organism evidence="2 3">
    <name type="scientific">Cotesia glomerata</name>
    <name type="common">Lepidopteran parasitic wasp</name>
    <name type="synonym">Apanteles glomeratus</name>
    <dbReference type="NCBI Taxonomy" id="32391"/>
    <lineage>
        <taxon>Eukaryota</taxon>
        <taxon>Metazoa</taxon>
        <taxon>Ecdysozoa</taxon>
        <taxon>Arthropoda</taxon>
        <taxon>Hexapoda</taxon>
        <taxon>Insecta</taxon>
        <taxon>Pterygota</taxon>
        <taxon>Neoptera</taxon>
        <taxon>Endopterygota</taxon>
        <taxon>Hymenoptera</taxon>
        <taxon>Apocrita</taxon>
        <taxon>Ichneumonoidea</taxon>
        <taxon>Braconidae</taxon>
        <taxon>Microgastrinae</taxon>
        <taxon>Cotesia</taxon>
    </lineage>
</organism>
<sequence length="204" mass="20712">MKSFAVILIISVLIQLATECSSQFLGTALAGNRGAISSASADAGWSSGYGVRGGSGYNSMPMDPLSGPYPAAYNSYPQMGSPFMPSPGLGFPPSGLGVPPPGLGLPSSGLGSPVGYGGFNSPFGVGLPFSPMGPGSYNDANALAMGGPSPLAFQQPAYAMPMMAQPQSTQMTENDNANTNININHDMGLHHPGMPKGLLGLARM</sequence>
<evidence type="ECO:0000256" key="1">
    <source>
        <dbReference type="SAM" id="SignalP"/>
    </source>
</evidence>
<name>A0AAV7IQ24_COTGL</name>
<keyword evidence="1" id="KW-0732">Signal</keyword>
<feature type="chain" id="PRO_5043899734" evidence="1">
    <location>
        <begin position="23"/>
        <end position="204"/>
    </location>
</feature>
<dbReference type="AlphaFoldDB" id="A0AAV7IQ24"/>
<accession>A0AAV7IQ24</accession>
<feature type="signal peptide" evidence="1">
    <location>
        <begin position="1"/>
        <end position="22"/>
    </location>
</feature>
<gene>
    <name evidence="2" type="ORF">KQX54_005329</name>
</gene>
<reference evidence="2 3" key="1">
    <citation type="journal article" date="2021" name="J. Hered.">
        <title>A chromosome-level genome assembly of the parasitoid wasp, Cotesia glomerata (Hymenoptera: Braconidae).</title>
        <authorList>
            <person name="Pinto B.J."/>
            <person name="Weis J.J."/>
            <person name="Gamble T."/>
            <person name="Ode P.J."/>
            <person name="Paul R."/>
            <person name="Zaspel J.M."/>
        </authorList>
    </citation>
    <scope>NUCLEOTIDE SEQUENCE [LARGE SCALE GENOMIC DNA]</scope>
    <source>
        <strain evidence="2">CgM1</strain>
    </source>
</reference>
<keyword evidence="3" id="KW-1185">Reference proteome</keyword>